<comment type="caution">
    <text evidence="1">The sequence shown here is derived from an EMBL/GenBank/DDBJ whole genome shotgun (WGS) entry which is preliminary data.</text>
</comment>
<gene>
    <name evidence="1" type="ORF">COA96_13015</name>
</gene>
<protein>
    <submittedName>
        <fullName evidence="1">Uncharacterized protein</fullName>
    </submittedName>
</protein>
<organism evidence="1 2">
    <name type="scientific">SAR86 cluster bacterium</name>
    <dbReference type="NCBI Taxonomy" id="2030880"/>
    <lineage>
        <taxon>Bacteria</taxon>
        <taxon>Pseudomonadati</taxon>
        <taxon>Pseudomonadota</taxon>
        <taxon>Gammaproteobacteria</taxon>
        <taxon>SAR86 cluster</taxon>
    </lineage>
</organism>
<reference evidence="2" key="1">
    <citation type="submission" date="2017-08" db="EMBL/GenBank/DDBJ databases">
        <title>A dynamic microbial community with high functional redundancy inhabits the cold, oxic subseafloor aquifer.</title>
        <authorList>
            <person name="Tully B.J."/>
            <person name="Wheat C.G."/>
            <person name="Glazer B.T."/>
            <person name="Huber J.A."/>
        </authorList>
    </citation>
    <scope>NUCLEOTIDE SEQUENCE [LARGE SCALE GENOMIC DNA]</scope>
</reference>
<accession>A0A2A5AUN3</accession>
<dbReference type="EMBL" id="NVVJ01000047">
    <property type="protein sequence ID" value="PCJ22945.1"/>
    <property type="molecule type" value="Genomic_DNA"/>
</dbReference>
<name>A0A2A5AUN3_9GAMM</name>
<dbReference type="Proteomes" id="UP000218327">
    <property type="component" value="Unassembled WGS sequence"/>
</dbReference>
<sequence>MNLEKLKYAEHWFLNRYPDGFSHPDMQAIGKKHKMDRMIALTQESFAKKNFRDTSDIIDNMVKIVSRSSMVSVFEKPKFKDFTASLQPKEKNALVAGLKKQLHGDERKGFEEIVNILKIGKMAKWTLISICPVYFKPLDDVFVKPTTAKGIIAHFELENLLYKPQPYWEFYQEFRSTINDMKTKVDSSLSPNNAAFTGFLMMSMASLNDL</sequence>
<dbReference type="AlphaFoldDB" id="A0A2A5AUN3"/>
<evidence type="ECO:0000313" key="1">
    <source>
        <dbReference type="EMBL" id="PCJ22945.1"/>
    </source>
</evidence>
<proteinExistence type="predicted"/>
<evidence type="ECO:0000313" key="2">
    <source>
        <dbReference type="Proteomes" id="UP000218327"/>
    </source>
</evidence>